<feature type="signal peptide" evidence="8">
    <location>
        <begin position="1"/>
        <end position="21"/>
    </location>
</feature>
<dbReference type="STRING" id="573321.SAMN04488505_11513"/>
<comment type="similarity">
    <text evidence="2">Belongs to the outer membrane factor (OMF) (TC 1.B.17) family.</text>
</comment>
<keyword evidence="4" id="KW-1134">Transmembrane beta strand</keyword>
<dbReference type="OrthoDB" id="940457at2"/>
<dbReference type="SUPFAM" id="SSF56954">
    <property type="entry name" value="Outer membrane efflux proteins (OEP)"/>
    <property type="match status" value="1"/>
</dbReference>
<dbReference type="AlphaFoldDB" id="A0A1H8KE97"/>
<dbReference type="InterPro" id="IPR051906">
    <property type="entry name" value="TolC-like"/>
</dbReference>
<keyword evidence="3" id="KW-0813">Transport</keyword>
<reference evidence="9 10" key="1">
    <citation type="submission" date="2016-10" db="EMBL/GenBank/DDBJ databases">
        <authorList>
            <person name="de Groot N.N."/>
        </authorList>
    </citation>
    <scope>NUCLEOTIDE SEQUENCE [LARGE SCALE GENOMIC DNA]</scope>
    <source>
        <strain evidence="9 10">DSM 21039</strain>
    </source>
</reference>
<dbReference type="EMBL" id="FOBB01000015">
    <property type="protein sequence ID" value="SEN91175.1"/>
    <property type="molecule type" value="Genomic_DNA"/>
</dbReference>
<keyword evidence="8" id="KW-0732">Signal</keyword>
<keyword evidence="10" id="KW-1185">Reference proteome</keyword>
<evidence type="ECO:0000256" key="8">
    <source>
        <dbReference type="SAM" id="SignalP"/>
    </source>
</evidence>
<dbReference type="InterPro" id="IPR003423">
    <property type="entry name" value="OMP_efflux"/>
</dbReference>
<keyword evidence="6" id="KW-0472">Membrane</keyword>
<gene>
    <name evidence="9" type="ORF">SAMN04488505_11513</name>
</gene>
<dbReference type="Gene3D" id="1.20.1600.10">
    <property type="entry name" value="Outer membrane efflux proteins (OEP)"/>
    <property type="match status" value="1"/>
</dbReference>
<dbReference type="GO" id="GO:0009279">
    <property type="term" value="C:cell outer membrane"/>
    <property type="evidence" value="ECO:0007669"/>
    <property type="project" value="UniProtKB-SubCell"/>
</dbReference>
<evidence type="ECO:0000256" key="7">
    <source>
        <dbReference type="ARBA" id="ARBA00023237"/>
    </source>
</evidence>
<dbReference type="PANTHER" id="PTHR30026">
    <property type="entry name" value="OUTER MEMBRANE PROTEIN TOLC"/>
    <property type="match status" value="1"/>
</dbReference>
<feature type="chain" id="PRO_5011605456" evidence="8">
    <location>
        <begin position="22"/>
        <end position="492"/>
    </location>
</feature>
<comment type="subcellular location">
    <subcellularLocation>
        <location evidence="1">Cell outer membrane</location>
    </subcellularLocation>
</comment>
<evidence type="ECO:0000256" key="6">
    <source>
        <dbReference type="ARBA" id="ARBA00023136"/>
    </source>
</evidence>
<dbReference type="PANTHER" id="PTHR30026:SF20">
    <property type="entry name" value="OUTER MEMBRANE PROTEIN TOLC"/>
    <property type="match status" value="1"/>
</dbReference>
<dbReference type="Proteomes" id="UP000198984">
    <property type="component" value="Unassembled WGS sequence"/>
</dbReference>
<organism evidence="9 10">
    <name type="scientific">Chitinophaga rupis</name>
    <dbReference type="NCBI Taxonomy" id="573321"/>
    <lineage>
        <taxon>Bacteria</taxon>
        <taxon>Pseudomonadati</taxon>
        <taxon>Bacteroidota</taxon>
        <taxon>Chitinophagia</taxon>
        <taxon>Chitinophagales</taxon>
        <taxon>Chitinophagaceae</taxon>
        <taxon>Chitinophaga</taxon>
    </lineage>
</organism>
<sequence length="492" mass="56650">MYKTLLISTLLFHVAVKYSFAQDLQSVQPAGSYTLYDIVDMAKRTSISALKAATLKENNYWQWRVFKSNYKPQLILTATIPDYSKTNNPVTQPDGTTQYQPVSISNSNATLSLSQSVAPTGGSIFFNSQVWRFDDFNGNYKRYNAYPFIIGFNQPVFAFNQLKWDKKTEPLRYEESLKGYRVDVEQVCVNAAVFFFNLLIAQINLDIARNNVANNDTIYKIAQLRKELGRMSEHDLLQVKLSLLNSQKDIAAAELALQTSTLDLKTFIGQTDSNRVEVRIPFDIPSFEVDENTAIEKALKNRPDPVSFRRQLIEAQRDVVKAIRDNRLNVNIYGTFGLTSRSDDLKRLYTDPRDQQTLKIGLLVPVLDWGRAKARIKTAEANRKLTEYSIEQERVTFRQEIITQIRQFHTIRTQLILTREADSTAQQRYNISKQSYLVGNMPVTDLNIAMQEKDKAKQEYIEAIRNFWVSYYSIRLLTLYDFMTATDLGYHG</sequence>
<evidence type="ECO:0000256" key="1">
    <source>
        <dbReference type="ARBA" id="ARBA00004442"/>
    </source>
</evidence>
<keyword evidence="5" id="KW-0812">Transmembrane</keyword>
<evidence type="ECO:0000256" key="3">
    <source>
        <dbReference type="ARBA" id="ARBA00022448"/>
    </source>
</evidence>
<dbReference type="GO" id="GO:0015562">
    <property type="term" value="F:efflux transmembrane transporter activity"/>
    <property type="evidence" value="ECO:0007669"/>
    <property type="project" value="InterPro"/>
</dbReference>
<dbReference type="GO" id="GO:0015288">
    <property type="term" value="F:porin activity"/>
    <property type="evidence" value="ECO:0007669"/>
    <property type="project" value="TreeGrafter"/>
</dbReference>
<accession>A0A1H8KE97</accession>
<evidence type="ECO:0000256" key="5">
    <source>
        <dbReference type="ARBA" id="ARBA00022692"/>
    </source>
</evidence>
<evidence type="ECO:0000313" key="10">
    <source>
        <dbReference type="Proteomes" id="UP000198984"/>
    </source>
</evidence>
<proteinExistence type="inferred from homology"/>
<protein>
    <submittedName>
        <fullName evidence="9">Outer membrane efflux protein</fullName>
    </submittedName>
</protein>
<keyword evidence="7" id="KW-0998">Cell outer membrane</keyword>
<evidence type="ECO:0000313" key="9">
    <source>
        <dbReference type="EMBL" id="SEN91175.1"/>
    </source>
</evidence>
<dbReference type="Pfam" id="PF02321">
    <property type="entry name" value="OEP"/>
    <property type="match status" value="2"/>
</dbReference>
<name>A0A1H8KE97_9BACT</name>
<dbReference type="RefSeq" id="WP_089921340.1">
    <property type="nucleotide sequence ID" value="NZ_FOBB01000015.1"/>
</dbReference>
<dbReference type="GO" id="GO:1990281">
    <property type="term" value="C:efflux pump complex"/>
    <property type="evidence" value="ECO:0007669"/>
    <property type="project" value="TreeGrafter"/>
</dbReference>
<evidence type="ECO:0000256" key="2">
    <source>
        <dbReference type="ARBA" id="ARBA00007613"/>
    </source>
</evidence>
<evidence type="ECO:0000256" key="4">
    <source>
        <dbReference type="ARBA" id="ARBA00022452"/>
    </source>
</evidence>